<evidence type="ECO:0000313" key="2">
    <source>
        <dbReference type="EMBL" id="VEN64327.1"/>
    </source>
</evidence>
<name>A0A653DW28_CALMS</name>
<protein>
    <recommendedName>
        <fullName evidence="1">KNTC1 first ARM-repeats domain-containing protein</fullName>
    </recommendedName>
</protein>
<proteinExistence type="predicted"/>
<accession>A0A653DW28</accession>
<dbReference type="GO" id="GO:1990423">
    <property type="term" value="C:RZZ complex"/>
    <property type="evidence" value="ECO:0007669"/>
    <property type="project" value="TreeGrafter"/>
</dbReference>
<dbReference type="GO" id="GO:0000070">
    <property type="term" value="P:mitotic sister chromatid segregation"/>
    <property type="evidence" value="ECO:0007669"/>
    <property type="project" value="TreeGrafter"/>
</dbReference>
<dbReference type="GO" id="GO:0005828">
    <property type="term" value="C:kinetochore microtubule"/>
    <property type="evidence" value="ECO:0007669"/>
    <property type="project" value="TreeGrafter"/>
</dbReference>
<dbReference type="OrthoDB" id="343783at2759"/>
<dbReference type="GO" id="GO:0005737">
    <property type="term" value="C:cytoplasm"/>
    <property type="evidence" value="ECO:0007669"/>
    <property type="project" value="TreeGrafter"/>
</dbReference>
<feature type="non-terminal residue" evidence="2">
    <location>
        <position position="1296"/>
    </location>
</feature>
<dbReference type="Pfam" id="PF24520">
    <property type="entry name" value="ARM_KNTC1_1st"/>
    <property type="match status" value="1"/>
</dbReference>
<keyword evidence="3" id="KW-1185">Reference proteome</keyword>
<dbReference type="Proteomes" id="UP000410492">
    <property type="component" value="Unassembled WGS sequence"/>
</dbReference>
<dbReference type="EMBL" id="CAACVG010015275">
    <property type="protein sequence ID" value="VEN64327.1"/>
    <property type="molecule type" value="Genomic_DNA"/>
</dbReference>
<dbReference type="InterPro" id="IPR052802">
    <property type="entry name" value="KNTC1"/>
</dbReference>
<dbReference type="InterPro" id="IPR055403">
    <property type="entry name" value="ARM_KNTC1_1st"/>
</dbReference>
<sequence>MGDFEIEAGFASADETINFGTRCMGMDCLYEIATVARMKTTENNEVSDVVLNCLVKNNATIICANNSMKLFKDTTLNNVAFAAVFNSPITGISVWSDEILLVCLKNGHFKLFGIEDFDAVKVISSGSLVDNSSGDNAYNECLKVFKELCSDEIISFLVILRNGKIFRISVSEAEDSSKSRHVVEELFSLDFEIKTASYSYPFILIDGSRGAIVNTETNVVLVDRPYNIKTVCPLDNQFLCLDDDGHLSKVCCLTTIAFDVEYDTLLDDILVLDENGTESIFVVTKKESNGAAFIKLLRPNFTQVFSVELSHPVYLIPCIASDEMYIISKVHSDSTGLELRFQYIYEVEPELRLKKLVRRQRFQEAEEFAKTFNISTEIILKAKVEQIIEKTDCDSDDIDSLLSLMDGIQDNLFKLGLCNKVDCRKLADLRKLYKYGSSIVSEKKDEYAELQKQILSELLFKFDTFMALSCKHTINSWNQFATCNLISKVKYFLKQHSVEDAIIIYNRLTEDTIVNDMNEENIEEIVTIINNLPTEKCTQFLSTFIPVTMSHKPSALPIYVDWLRSKIMHFEDRDAEHFPDNGIEFANTIFKLLRVDEKNSILFQWQCTLYQKPINDLRKLIDGLKILQSLKNSYGIKVSLVKYLQGPQALIATLLGIVMKPEKYDIFFKEFLYSYIIQNLFDPDKIIYEKIKDLLKYGNTWLSMIETIIKYINSVTVKLQAVKDILITAPVPWMDVTKRIALSVAHYNNLISEEIMRMLAEEPGFIVLKNPVYEINVNKHKDVGMVEHIVNRIIYVNEPTMIDDVFKVYNTGKLKEDAAFYLLQHYITLGDMDKIEYIFSKHCTKDICKTMVDHCENILTSQYHDQNFKDNCYNSLKFIFDKLIMMASADYERNKYKEHYSIVNGFYNVNKMFNKHFKRSDWIITKRRSAIYAEIIENIEEYFNTDSTNFVDILNFSQKLATYFLLNENKVMIDICDKIERLEHVIEVSTHLSENDCEPENLCAAALLMMKYLDNNNAIEETFNMSINVGVVNSEEETEHVANAVRLSRRLVAKASAKADPASWSKIVDVLKWVDCYFFLTKFNDPIDTEIFGNIFCDQSCSSSSLLREVKNFLEIYISSVGKDNSMHLAYIKGYSCNVAAFTQEDVLNQLISLPLIVNNLCREGLHLTAFNLVTTLKSCFTHLNADTQIIQSLKEAEDKCVFQLIPCVLNAEEVDSDLLFRLLLLRKIDYCKLLEYLLKNYKRQFKKFHLICEVGLRAVTHMKETHWKGTAVLIKQGISCKWWKKTRDQIQGKVS</sequence>
<dbReference type="PANTHER" id="PTHR15688:SF1">
    <property type="entry name" value="KINETOCHORE-ASSOCIATED PROTEIN 1"/>
    <property type="match status" value="1"/>
</dbReference>
<feature type="domain" description="KNTC1 first ARM-repeats" evidence="1">
    <location>
        <begin position="355"/>
        <end position="583"/>
    </location>
</feature>
<dbReference type="GO" id="GO:0007094">
    <property type="term" value="P:mitotic spindle assembly checkpoint signaling"/>
    <property type="evidence" value="ECO:0007669"/>
    <property type="project" value="TreeGrafter"/>
</dbReference>
<dbReference type="GO" id="GO:1903394">
    <property type="term" value="P:protein localization to kinetochore involved in kinetochore assembly"/>
    <property type="evidence" value="ECO:0007669"/>
    <property type="project" value="TreeGrafter"/>
</dbReference>
<gene>
    <name evidence="2" type="ORF">CALMAC_LOCUS20877</name>
</gene>
<dbReference type="GO" id="GO:0031267">
    <property type="term" value="F:small GTPase binding"/>
    <property type="evidence" value="ECO:0007669"/>
    <property type="project" value="TreeGrafter"/>
</dbReference>
<evidence type="ECO:0000259" key="1">
    <source>
        <dbReference type="Pfam" id="PF24520"/>
    </source>
</evidence>
<reference evidence="2 3" key="1">
    <citation type="submission" date="2019-01" db="EMBL/GenBank/DDBJ databases">
        <authorList>
            <person name="Sayadi A."/>
        </authorList>
    </citation>
    <scope>NUCLEOTIDE SEQUENCE [LARGE SCALE GENOMIC DNA]</scope>
</reference>
<dbReference type="PANTHER" id="PTHR15688">
    <property type="entry name" value="KINETOCHORE-ASSOCIATED PROTEIN 1"/>
    <property type="match status" value="1"/>
</dbReference>
<evidence type="ECO:0000313" key="3">
    <source>
        <dbReference type="Proteomes" id="UP000410492"/>
    </source>
</evidence>
<organism evidence="2 3">
    <name type="scientific">Callosobruchus maculatus</name>
    <name type="common">Southern cowpea weevil</name>
    <name type="synonym">Pulse bruchid</name>
    <dbReference type="NCBI Taxonomy" id="64391"/>
    <lineage>
        <taxon>Eukaryota</taxon>
        <taxon>Metazoa</taxon>
        <taxon>Ecdysozoa</taxon>
        <taxon>Arthropoda</taxon>
        <taxon>Hexapoda</taxon>
        <taxon>Insecta</taxon>
        <taxon>Pterygota</taxon>
        <taxon>Neoptera</taxon>
        <taxon>Endopterygota</taxon>
        <taxon>Coleoptera</taxon>
        <taxon>Polyphaga</taxon>
        <taxon>Cucujiformia</taxon>
        <taxon>Chrysomeloidea</taxon>
        <taxon>Chrysomelidae</taxon>
        <taxon>Bruchinae</taxon>
        <taxon>Bruchini</taxon>
        <taxon>Callosobruchus</taxon>
    </lineage>
</organism>